<evidence type="ECO:0000313" key="3">
    <source>
        <dbReference type="Proteomes" id="UP000761534"/>
    </source>
</evidence>
<dbReference type="Proteomes" id="UP000761534">
    <property type="component" value="Unassembled WGS sequence"/>
</dbReference>
<dbReference type="GO" id="GO:0016813">
    <property type="term" value="F:hydrolase activity, acting on carbon-nitrogen (but not peptide) bonds, in linear amidines"/>
    <property type="evidence" value="ECO:0007669"/>
    <property type="project" value="InterPro"/>
</dbReference>
<dbReference type="SUPFAM" id="SSF53187">
    <property type="entry name" value="Zn-dependent exopeptidases"/>
    <property type="match status" value="1"/>
</dbReference>
<organism evidence="2 3">
    <name type="scientific">Trichomonascus ciferrii</name>
    <dbReference type="NCBI Taxonomy" id="44093"/>
    <lineage>
        <taxon>Eukaryota</taxon>
        <taxon>Fungi</taxon>
        <taxon>Dikarya</taxon>
        <taxon>Ascomycota</taxon>
        <taxon>Saccharomycotina</taxon>
        <taxon>Dipodascomycetes</taxon>
        <taxon>Dipodascales</taxon>
        <taxon>Trichomonascaceae</taxon>
        <taxon>Trichomonascus</taxon>
        <taxon>Trichomonascus ciferrii complex</taxon>
    </lineage>
</organism>
<proteinExistence type="predicted"/>
<keyword evidence="1" id="KW-0378">Hydrolase</keyword>
<keyword evidence="3" id="KW-1185">Reference proteome</keyword>
<dbReference type="PANTHER" id="PTHR32494:SF5">
    <property type="entry name" value="ALLANTOATE AMIDOHYDROLASE"/>
    <property type="match status" value="1"/>
</dbReference>
<dbReference type="EMBL" id="SWFS01000408">
    <property type="protein sequence ID" value="KAA8905786.1"/>
    <property type="molecule type" value="Genomic_DNA"/>
</dbReference>
<name>A0A642UUL2_9ASCO</name>
<dbReference type="OrthoDB" id="4676at2759"/>
<accession>A0A642UUL2</accession>
<evidence type="ECO:0000313" key="2">
    <source>
        <dbReference type="EMBL" id="KAA8905786.1"/>
    </source>
</evidence>
<evidence type="ECO:0000256" key="1">
    <source>
        <dbReference type="ARBA" id="ARBA00022801"/>
    </source>
</evidence>
<dbReference type="Gene3D" id="3.40.630.10">
    <property type="entry name" value="Zn peptidases"/>
    <property type="match status" value="1"/>
</dbReference>
<sequence>MSGKCGKALTDDDKAVRKWFVSEMKVLGCKVLVDEMGSIFAIRPGENNELPSIAIGSHLDTPLEDGRYSGITGVMAGVEIMRTLAENKVTTYAPIAVVNWTNGGGGRFPKAIVASGVWSGDIRLADAHNLQTHSDVPEETTMRSELERIGFKGDLSASHEANPLLAHFELYVDQHSVLQDQSIDVGIVTGGQAMLWYDVQIFGPAHISMNHEDPVRMQAQTRRIGSLHPFRTPNDRGNDTNTKLLIICSHLSEEKLGSYIEDFFFTVEQLSQPRFEYRYHEKWRSSQIQFHKDIIKSLKESTNAQGLSSLDMRPDDVIVSYYTSQRVPTGMVYIPYSEGKDPSSKALADGLQTLIGAMLRYDDLVRSRAD</sequence>
<dbReference type="AlphaFoldDB" id="A0A642UUL2"/>
<dbReference type="VEuPathDB" id="FungiDB:TRICI_005243"/>
<reference evidence="2" key="1">
    <citation type="journal article" date="2019" name="G3 (Bethesda)">
        <title>Genome Assemblies of Two Rare Opportunistic Yeast Pathogens: Diutina rugosa (syn. Candida rugosa) and Trichomonascus ciferrii (syn. Candida ciferrii).</title>
        <authorList>
            <person name="Mixao V."/>
            <person name="Saus E."/>
            <person name="Hansen A.P."/>
            <person name="Lass-Florl C."/>
            <person name="Gabaldon T."/>
        </authorList>
    </citation>
    <scope>NUCLEOTIDE SEQUENCE</scope>
    <source>
        <strain evidence="2">CBS 4856</strain>
    </source>
</reference>
<evidence type="ECO:0008006" key="4">
    <source>
        <dbReference type="Google" id="ProtNLM"/>
    </source>
</evidence>
<protein>
    <recommendedName>
        <fullName evidence="4">Peptidase M20 dimerisation domain-containing protein</fullName>
    </recommendedName>
</protein>
<dbReference type="PANTHER" id="PTHR32494">
    <property type="entry name" value="ALLANTOATE DEIMINASE-RELATED"/>
    <property type="match status" value="1"/>
</dbReference>
<comment type="caution">
    <text evidence="2">The sequence shown here is derived from an EMBL/GenBank/DDBJ whole genome shotgun (WGS) entry which is preliminary data.</text>
</comment>
<gene>
    <name evidence="2" type="ORF">TRICI_005243</name>
</gene>
<dbReference type="InterPro" id="IPR010158">
    <property type="entry name" value="Amidase_Cbmase"/>
</dbReference>